<gene>
    <name evidence="4" type="ORF">SAMN05216362_11541</name>
</gene>
<keyword evidence="2" id="KW-0178">Competence</keyword>
<dbReference type="PROSITE" id="PS00409">
    <property type="entry name" value="PROKAR_NTER_METHYL"/>
    <property type="match status" value="1"/>
</dbReference>
<dbReference type="InterPro" id="IPR012902">
    <property type="entry name" value="N_methyl_site"/>
</dbReference>
<dbReference type="NCBIfam" id="TIGR02532">
    <property type="entry name" value="IV_pilin_GFxxxE"/>
    <property type="match status" value="1"/>
</dbReference>
<dbReference type="Proteomes" id="UP000199427">
    <property type="component" value="Unassembled WGS sequence"/>
</dbReference>
<evidence type="ECO:0000313" key="5">
    <source>
        <dbReference type="Proteomes" id="UP000199427"/>
    </source>
</evidence>
<proteinExistence type="predicted"/>
<dbReference type="RefSeq" id="WP_177176358.1">
    <property type="nucleotide sequence ID" value="NZ_FOES01000015.1"/>
</dbReference>
<dbReference type="GO" id="GO:0030420">
    <property type="term" value="P:establishment of competence for transformation"/>
    <property type="evidence" value="ECO:0007669"/>
    <property type="project" value="UniProtKB-KW"/>
</dbReference>
<comment type="subcellular location">
    <subcellularLocation>
        <location evidence="1">Cell surface</location>
    </subcellularLocation>
</comment>
<keyword evidence="3" id="KW-1133">Transmembrane helix</keyword>
<protein>
    <submittedName>
        <fullName evidence="4">Prepilin-type N-terminal cleavage/methylation domain-containing protein</fullName>
    </submittedName>
</protein>
<evidence type="ECO:0000313" key="4">
    <source>
        <dbReference type="EMBL" id="SEQ49411.1"/>
    </source>
</evidence>
<evidence type="ECO:0000256" key="2">
    <source>
        <dbReference type="ARBA" id="ARBA00023287"/>
    </source>
</evidence>
<organism evidence="4 5">
    <name type="scientific">Piscibacillus halophilus</name>
    <dbReference type="NCBI Taxonomy" id="571933"/>
    <lineage>
        <taxon>Bacteria</taxon>
        <taxon>Bacillati</taxon>
        <taxon>Bacillota</taxon>
        <taxon>Bacilli</taxon>
        <taxon>Bacillales</taxon>
        <taxon>Bacillaceae</taxon>
        <taxon>Piscibacillus</taxon>
    </lineage>
</organism>
<keyword evidence="5" id="KW-1185">Reference proteome</keyword>
<dbReference type="EMBL" id="FOES01000015">
    <property type="protein sequence ID" value="SEQ49411.1"/>
    <property type="molecule type" value="Genomic_DNA"/>
</dbReference>
<keyword evidence="3" id="KW-0472">Membrane</keyword>
<evidence type="ECO:0000256" key="1">
    <source>
        <dbReference type="ARBA" id="ARBA00004241"/>
    </source>
</evidence>
<sequence length="141" mass="16010">MSTILNKEKGMTLIELLSALVILSIVLIGFFSVFVQSANMQTTNEDHLVATNLARKALEDVRQINKPNFDIGHYTHFNKENSPSISSVNEKGQFISHPSFYLQLQFKHEPQTSLWLTKIIIQNKKGKPLAETYDYIKVGSE</sequence>
<name>A0A1H9GH59_9BACI</name>
<keyword evidence="3" id="KW-0812">Transmembrane</keyword>
<dbReference type="AlphaFoldDB" id="A0A1H9GH59"/>
<reference evidence="4 5" key="1">
    <citation type="submission" date="2016-10" db="EMBL/GenBank/DDBJ databases">
        <authorList>
            <person name="de Groot N.N."/>
        </authorList>
    </citation>
    <scope>NUCLEOTIDE SEQUENCE [LARGE SCALE GENOMIC DNA]</scope>
    <source>
        <strain evidence="4 5">DSM 21633</strain>
    </source>
</reference>
<dbReference type="STRING" id="571933.SAMN05216362_11541"/>
<evidence type="ECO:0000256" key="3">
    <source>
        <dbReference type="SAM" id="Phobius"/>
    </source>
</evidence>
<dbReference type="Pfam" id="PF07963">
    <property type="entry name" value="N_methyl"/>
    <property type="match status" value="1"/>
</dbReference>
<dbReference type="GO" id="GO:0009986">
    <property type="term" value="C:cell surface"/>
    <property type="evidence" value="ECO:0007669"/>
    <property type="project" value="UniProtKB-SubCell"/>
</dbReference>
<feature type="transmembrane region" description="Helical" evidence="3">
    <location>
        <begin position="12"/>
        <end position="35"/>
    </location>
</feature>
<accession>A0A1H9GH59</accession>